<proteinExistence type="predicted"/>
<sequence>MIKPIQNRTLGSTFKNLKRRTTGRRTPCGWQSLQRPVRQRRPVRSTCSSHRGVDWPPWLQPGPRASIFTLETQLTPHPTERPVIGGAAPANTWHRISYPAQRPPPPKKTTTQTMQLCNWDKNEDTL</sequence>
<organism evidence="2 3">
    <name type="scientific">Myotis myotis</name>
    <name type="common">Greater mouse-eared bat</name>
    <name type="synonym">Vespertilio myotis</name>
    <dbReference type="NCBI Taxonomy" id="51298"/>
    <lineage>
        <taxon>Eukaryota</taxon>
        <taxon>Metazoa</taxon>
        <taxon>Chordata</taxon>
        <taxon>Craniata</taxon>
        <taxon>Vertebrata</taxon>
        <taxon>Euteleostomi</taxon>
        <taxon>Mammalia</taxon>
        <taxon>Eutheria</taxon>
        <taxon>Laurasiatheria</taxon>
        <taxon>Chiroptera</taxon>
        <taxon>Yangochiroptera</taxon>
        <taxon>Vespertilionidae</taxon>
        <taxon>Myotis</taxon>
    </lineage>
</organism>
<protein>
    <submittedName>
        <fullName evidence="2">Uncharacterized protein</fullName>
    </submittedName>
</protein>
<dbReference type="EMBL" id="JABWUV010000011">
    <property type="protein sequence ID" value="KAF6319669.1"/>
    <property type="molecule type" value="Genomic_DNA"/>
</dbReference>
<gene>
    <name evidence="2" type="ORF">mMyoMyo1_008410</name>
</gene>
<dbReference type="AlphaFoldDB" id="A0A7J7V3F9"/>
<keyword evidence="3" id="KW-1185">Reference proteome</keyword>
<reference evidence="2 3" key="1">
    <citation type="journal article" date="2020" name="Nature">
        <title>Six reference-quality genomes reveal evolution of bat adaptations.</title>
        <authorList>
            <person name="Jebb D."/>
            <person name="Huang Z."/>
            <person name="Pippel M."/>
            <person name="Hughes G.M."/>
            <person name="Lavrichenko K."/>
            <person name="Devanna P."/>
            <person name="Winkler S."/>
            <person name="Jermiin L.S."/>
            <person name="Skirmuntt E.C."/>
            <person name="Katzourakis A."/>
            <person name="Burkitt-Gray L."/>
            <person name="Ray D.A."/>
            <person name="Sullivan K.A.M."/>
            <person name="Roscito J.G."/>
            <person name="Kirilenko B.M."/>
            <person name="Davalos L.M."/>
            <person name="Corthals A.P."/>
            <person name="Power M.L."/>
            <person name="Jones G."/>
            <person name="Ransome R.D."/>
            <person name="Dechmann D.K.N."/>
            <person name="Locatelli A.G."/>
            <person name="Puechmaille S.J."/>
            <person name="Fedrigo O."/>
            <person name="Jarvis E.D."/>
            <person name="Hiller M."/>
            <person name="Vernes S.C."/>
            <person name="Myers E.W."/>
            <person name="Teeling E.C."/>
        </authorList>
    </citation>
    <scope>NUCLEOTIDE SEQUENCE [LARGE SCALE GENOMIC DNA]</scope>
    <source>
        <strain evidence="2">MMyoMyo1</strain>
        <tissue evidence="2">Flight muscle</tissue>
    </source>
</reference>
<name>A0A7J7V3F9_MYOMY</name>
<evidence type="ECO:0000313" key="2">
    <source>
        <dbReference type="EMBL" id="KAF6319669.1"/>
    </source>
</evidence>
<feature type="region of interest" description="Disordered" evidence="1">
    <location>
        <begin position="76"/>
        <end position="126"/>
    </location>
</feature>
<evidence type="ECO:0000256" key="1">
    <source>
        <dbReference type="SAM" id="MobiDB-lite"/>
    </source>
</evidence>
<dbReference type="Proteomes" id="UP000527355">
    <property type="component" value="Unassembled WGS sequence"/>
</dbReference>
<comment type="caution">
    <text evidence="2">The sequence shown here is derived from an EMBL/GenBank/DDBJ whole genome shotgun (WGS) entry which is preliminary data.</text>
</comment>
<accession>A0A7J7V3F9</accession>
<feature type="region of interest" description="Disordered" evidence="1">
    <location>
        <begin position="34"/>
        <end position="56"/>
    </location>
</feature>
<evidence type="ECO:0000313" key="3">
    <source>
        <dbReference type="Proteomes" id="UP000527355"/>
    </source>
</evidence>